<protein>
    <submittedName>
        <fullName evidence="1">Uncharacterized protein</fullName>
    </submittedName>
</protein>
<dbReference type="EMBL" id="JARK01000549">
    <property type="protein sequence ID" value="EYC35986.1"/>
    <property type="molecule type" value="Genomic_DNA"/>
</dbReference>
<keyword evidence="2" id="KW-1185">Reference proteome</keyword>
<dbReference type="OrthoDB" id="1421278at2759"/>
<evidence type="ECO:0000313" key="2">
    <source>
        <dbReference type="Proteomes" id="UP000024635"/>
    </source>
</evidence>
<accession>A0A016W8S5</accession>
<evidence type="ECO:0000313" key="1">
    <source>
        <dbReference type="EMBL" id="EYC35986.1"/>
    </source>
</evidence>
<sequence length="85" mass="10131">MCDRKVPLKLKSKIYRTVVRPLALYRANCWPTTLKSNRPSMQWEYECSADMIDMRLLKLSDEDAFNRGKWRNHTRNADPCSWEHG</sequence>
<proteinExistence type="predicted"/>
<name>A0A016W8S5_9BILA</name>
<dbReference type="Proteomes" id="UP000024635">
    <property type="component" value="Unassembled WGS sequence"/>
</dbReference>
<comment type="caution">
    <text evidence="1">The sequence shown here is derived from an EMBL/GenBank/DDBJ whole genome shotgun (WGS) entry which is preliminary data.</text>
</comment>
<organism evidence="1 2">
    <name type="scientific">Ancylostoma ceylanicum</name>
    <dbReference type="NCBI Taxonomy" id="53326"/>
    <lineage>
        <taxon>Eukaryota</taxon>
        <taxon>Metazoa</taxon>
        <taxon>Ecdysozoa</taxon>
        <taxon>Nematoda</taxon>
        <taxon>Chromadorea</taxon>
        <taxon>Rhabditida</taxon>
        <taxon>Rhabditina</taxon>
        <taxon>Rhabditomorpha</taxon>
        <taxon>Strongyloidea</taxon>
        <taxon>Ancylostomatidae</taxon>
        <taxon>Ancylostomatinae</taxon>
        <taxon>Ancylostoma</taxon>
    </lineage>
</organism>
<reference evidence="2" key="1">
    <citation type="journal article" date="2015" name="Nat. Genet.">
        <title>The genome and transcriptome of the zoonotic hookworm Ancylostoma ceylanicum identify infection-specific gene families.</title>
        <authorList>
            <person name="Schwarz E.M."/>
            <person name="Hu Y."/>
            <person name="Antoshechkin I."/>
            <person name="Miller M.M."/>
            <person name="Sternberg P.W."/>
            <person name="Aroian R.V."/>
        </authorList>
    </citation>
    <scope>NUCLEOTIDE SEQUENCE</scope>
    <source>
        <strain evidence="2">HY135</strain>
    </source>
</reference>
<gene>
    <name evidence="1" type="primary">Acey_s0949.g3174</name>
    <name evidence="1" type="ORF">Y032_0949g3174</name>
</gene>
<dbReference type="AlphaFoldDB" id="A0A016W8S5"/>